<sequence length="300" mass="33859">MNSTAGLFDWMMDSFSFQGISDNVAYSFIESNGNATWRKIKSQLAAQPTCPLLPSYWTFEGCRYDKTSKSCSQPNHLASCPLPSHPLRNGRLNQTAFSLYLFIRDQTKSDLVGWIDERLEETGTADCRASQEALIGPMRHIFGVSDKVLAMSLSTVLMADRANRPRWFDIGSQMIVVDTLVHNFLKRTGILAAFEAAHVYGPKCYQHGGCSEILRRAAECIDARAFNNGFPQNFPRLIQHALWRYCAADELDICNANNTNDTQYCTNNTCDIYSICRRNSNNISKSQARQSILVRRKVLI</sequence>
<dbReference type="AlphaFoldDB" id="A0A1B1UBN2"/>
<organism evidence="1 2">
    <name type="scientific">Bradyrhizobium icense</name>
    <dbReference type="NCBI Taxonomy" id="1274631"/>
    <lineage>
        <taxon>Bacteria</taxon>
        <taxon>Pseudomonadati</taxon>
        <taxon>Pseudomonadota</taxon>
        <taxon>Alphaproteobacteria</taxon>
        <taxon>Hyphomicrobiales</taxon>
        <taxon>Nitrobacteraceae</taxon>
        <taxon>Bradyrhizobium</taxon>
    </lineage>
</organism>
<evidence type="ECO:0000313" key="1">
    <source>
        <dbReference type="EMBL" id="ANW00086.1"/>
    </source>
</evidence>
<reference evidence="1 2" key="1">
    <citation type="submission" date="2016-07" db="EMBL/GenBank/DDBJ databases">
        <title>Complete genome sequence of Bradyrhizobium icense LMTR 13T, a potential inoculant strain isolated from lima bean (Phaseolus lunatus) in Peru.</title>
        <authorList>
            <person name="Ormeno-Orrillo E."/>
            <person name="Duran D."/>
            <person name="Rogel M.A."/>
            <person name="Rey L."/>
            <person name="Imperial J."/>
            <person name="Ruiz-Argueso T."/>
            <person name="Martinez-Romero E."/>
        </authorList>
    </citation>
    <scope>NUCLEOTIDE SEQUENCE [LARGE SCALE GENOMIC DNA]</scope>
    <source>
        <strain evidence="1 2">LMTR 13</strain>
    </source>
</reference>
<keyword evidence="2" id="KW-1185">Reference proteome</keyword>
<proteinExistence type="predicted"/>
<accession>A0A1B1UBN2</accession>
<name>A0A1B1UBN2_9BRAD</name>
<dbReference type="EMBL" id="CP016428">
    <property type="protein sequence ID" value="ANW00086.1"/>
    <property type="molecule type" value="Genomic_DNA"/>
</dbReference>
<dbReference type="KEGG" id="bic:LMTR13_07710"/>
<gene>
    <name evidence="1" type="ORF">LMTR13_07710</name>
</gene>
<evidence type="ECO:0000313" key="2">
    <source>
        <dbReference type="Proteomes" id="UP000092839"/>
    </source>
</evidence>
<dbReference type="STRING" id="1274631.LMTR13_07710"/>
<dbReference type="Proteomes" id="UP000092839">
    <property type="component" value="Chromosome"/>
</dbReference>
<protein>
    <submittedName>
        <fullName evidence="1">Uncharacterized protein</fullName>
    </submittedName>
</protein>